<dbReference type="Gene3D" id="1.20.120.330">
    <property type="entry name" value="Nucleotidyltransferases domain 2"/>
    <property type="match status" value="1"/>
</dbReference>
<dbReference type="Pfam" id="PF05168">
    <property type="entry name" value="HEPN"/>
    <property type="match status" value="1"/>
</dbReference>
<dbReference type="PROSITE" id="PS50910">
    <property type="entry name" value="HEPN"/>
    <property type="match status" value="1"/>
</dbReference>
<dbReference type="Proteomes" id="UP000176420">
    <property type="component" value="Unassembled WGS sequence"/>
</dbReference>
<accession>A0A1G2B908</accession>
<reference evidence="2 3" key="1">
    <citation type="journal article" date="2016" name="Nat. Commun.">
        <title>Thousands of microbial genomes shed light on interconnected biogeochemical processes in an aquifer system.</title>
        <authorList>
            <person name="Anantharaman K."/>
            <person name="Brown C.T."/>
            <person name="Hug L.A."/>
            <person name="Sharon I."/>
            <person name="Castelle C.J."/>
            <person name="Probst A.J."/>
            <person name="Thomas B.C."/>
            <person name="Singh A."/>
            <person name="Wilkins M.J."/>
            <person name="Karaoz U."/>
            <person name="Brodie E.L."/>
            <person name="Williams K.H."/>
            <person name="Hubbard S.S."/>
            <person name="Banfield J.F."/>
        </authorList>
    </citation>
    <scope>NUCLEOTIDE SEQUENCE [LARGE SCALE GENOMIC DNA]</scope>
</reference>
<gene>
    <name evidence="2" type="ORF">A2319_05320</name>
</gene>
<protein>
    <recommendedName>
        <fullName evidence="1">HEPN domain-containing protein</fullName>
    </recommendedName>
</protein>
<evidence type="ECO:0000259" key="1">
    <source>
        <dbReference type="PROSITE" id="PS50910"/>
    </source>
</evidence>
<feature type="domain" description="HEPN" evidence="1">
    <location>
        <begin position="13"/>
        <end position="122"/>
    </location>
</feature>
<dbReference type="EMBL" id="MHKI01000029">
    <property type="protein sequence ID" value="OGY85693.1"/>
    <property type="molecule type" value="Genomic_DNA"/>
</dbReference>
<evidence type="ECO:0000313" key="3">
    <source>
        <dbReference type="Proteomes" id="UP000176420"/>
    </source>
</evidence>
<dbReference type="InterPro" id="IPR007842">
    <property type="entry name" value="HEPN_dom"/>
</dbReference>
<organism evidence="2 3">
    <name type="scientific">Candidatus Kerfeldbacteria bacterium RIFOXYB2_FULL_38_14</name>
    <dbReference type="NCBI Taxonomy" id="1798547"/>
    <lineage>
        <taxon>Bacteria</taxon>
        <taxon>Candidatus Kerfeldiibacteriota</taxon>
    </lineage>
</organism>
<sequence length="134" mass="15958">MSINVSKLISYWQNEATRSWEIAIILFEKKKYPESLFFGHLTLEKILKALVVQNTKKQPDFIHALPKLAQQTGLLLDKKQKEEFAIITSFNQAGRYDIEKNNFRKNCTLEYTKKQLKKIENYYLWLKKELSQKK</sequence>
<dbReference type="AlphaFoldDB" id="A0A1G2B908"/>
<evidence type="ECO:0000313" key="2">
    <source>
        <dbReference type="EMBL" id="OGY85693.1"/>
    </source>
</evidence>
<dbReference type="SUPFAM" id="SSF81593">
    <property type="entry name" value="Nucleotidyltransferase substrate binding subunit/domain"/>
    <property type="match status" value="1"/>
</dbReference>
<proteinExistence type="predicted"/>
<comment type="caution">
    <text evidence="2">The sequence shown here is derived from an EMBL/GenBank/DDBJ whole genome shotgun (WGS) entry which is preliminary data.</text>
</comment>
<name>A0A1G2B908_9BACT</name>